<keyword evidence="2" id="KW-0349">Heme</keyword>
<dbReference type="InterPro" id="IPR002397">
    <property type="entry name" value="Cyt_P450_B"/>
</dbReference>
<dbReference type="GO" id="GO:0020037">
    <property type="term" value="F:heme binding"/>
    <property type="evidence" value="ECO:0007669"/>
    <property type="project" value="InterPro"/>
</dbReference>
<dbReference type="Pfam" id="PF00067">
    <property type="entry name" value="p450"/>
    <property type="match status" value="1"/>
</dbReference>
<dbReference type="PRINTS" id="PR00359">
    <property type="entry name" value="BP450"/>
</dbReference>
<sequence length="372" mass="40885">MLEVFDAGFAANPWPVLDRLRRRGGVHRVRTPDGPPAWLITRYADVRAGLADTRLTTDVGAAGARDYRGASEPAPAVPRERGHWRELFGAEFTATRLAELARGVPDLIDTLSKNPDADGTADLVERLAVPLPAAILGELLGLRGPEREALLDWAGATLLPAADRANTDEMRTALVEAVIERPESSDTMIARLARRDPDALADLLRYLMFAWYEVLTDLLAGAILTLLTRPDQIRVLRRGRNKSPMVDELLRYISPQVLAGPRFATEDLRVGRYDIRAGDTVLLCLASANRDPDHFDGPGKLDLARTRNRQLGLGYGKHACVGAALVRAVTLSALDHVFTRWPATTLTVSERDIGWRCGFRHRGPLTLPVHLA</sequence>
<keyword evidence="4" id="KW-0560">Oxidoreductase</keyword>
<keyword evidence="3" id="KW-0479">Metal-binding</keyword>
<evidence type="ECO:0000256" key="3">
    <source>
        <dbReference type="ARBA" id="ARBA00022723"/>
    </source>
</evidence>
<keyword evidence="6" id="KW-0503">Monooxygenase</keyword>
<dbReference type="AlphaFoldDB" id="A0A931IBN4"/>
<evidence type="ECO:0000313" key="7">
    <source>
        <dbReference type="EMBL" id="MBH0776890.1"/>
    </source>
</evidence>
<evidence type="ECO:0000256" key="2">
    <source>
        <dbReference type="ARBA" id="ARBA00022617"/>
    </source>
</evidence>
<dbReference type="Proteomes" id="UP000655751">
    <property type="component" value="Unassembled WGS sequence"/>
</dbReference>
<comment type="similarity">
    <text evidence="1">Belongs to the cytochrome P450 family.</text>
</comment>
<dbReference type="PANTHER" id="PTHR46696">
    <property type="entry name" value="P450, PUTATIVE (EUROFUNG)-RELATED"/>
    <property type="match status" value="1"/>
</dbReference>
<keyword evidence="8" id="KW-1185">Reference proteome</keyword>
<dbReference type="GO" id="GO:0016705">
    <property type="term" value="F:oxidoreductase activity, acting on paired donors, with incorporation or reduction of molecular oxygen"/>
    <property type="evidence" value="ECO:0007669"/>
    <property type="project" value="InterPro"/>
</dbReference>
<dbReference type="Gene3D" id="1.10.630.10">
    <property type="entry name" value="Cytochrome P450"/>
    <property type="match status" value="1"/>
</dbReference>
<gene>
    <name evidence="7" type="ORF">IT779_11410</name>
</gene>
<protein>
    <submittedName>
        <fullName evidence="7">Cytochrome P450</fullName>
    </submittedName>
</protein>
<comment type="caution">
    <text evidence="7">The sequence shown here is derived from an EMBL/GenBank/DDBJ whole genome shotgun (WGS) entry which is preliminary data.</text>
</comment>
<dbReference type="SUPFAM" id="SSF48264">
    <property type="entry name" value="Cytochrome P450"/>
    <property type="match status" value="1"/>
</dbReference>
<accession>A0A931IBN4</accession>
<dbReference type="GO" id="GO:0005506">
    <property type="term" value="F:iron ion binding"/>
    <property type="evidence" value="ECO:0007669"/>
    <property type="project" value="InterPro"/>
</dbReference>
<evidence type="ECO:0000256" key="4">
    <source>
        <dbReference type="ARBA" id="ARBA00023002"/>
    </source>
</evidence>
<evidence type="ECO:0000256" key="5">
    <source>
        <dbReference type="ARBA" id="ARBA00023004"/>
    </source>
</evidence>
<dbReference type="PANTHER" id="PTHR46696:SF1">
    <property type="entry name" value="CYTOCHROME P450 YJIB-RELATED"/>
    <property type="match status" value="1"/>
</dbReference>
<keyword evidence="5" id="KW-0408">Iron</keyword>
<proteinExistence type="inferred from homology"/>
<dbReference type="InterPro" id="IPR036396">
    <property type="entry name" value="Cyt_P450_sf"/>
</dbReference>
<evidence type="ECO:0000256" key="6">
    <source>
        <dbReference type="ARBA" id="ARBA00023033"/>
    </source>
</evidence>
<evidence type="ECO:0000256" key="1">
    <source>
        <dbReference type="ARBA" id="ARBA00010617"/>
    </source>
</evidence>
<name>A0A931IBN4_9NOCA</name>
<dbReference type="InterPro" id="IPR001128">
    <property type="entry name" value="Cyt_P450"/>
</dbReference>
<evidence type="ECO:0000313" key="8">
    <source>
        <dbReference type="Proteomes" id="UP000655751"/>
    </source>
</evidence>
<dbReference type="RefSeq" id="WP_196149243.1">
    <property type="nucleotide sequence ID" value="NZ_JADMLG010000004.1"/>
</dbReference>
<reference evidence="7" key="1">
    <citation type="submission" date="2020-11" db="EMBL/GenBank/DDBJ databases">
        <title>Nocardia NEAU-351.nov., a novel actinomycete isolated from the cow dung.</title>
        <authorList>
            <person name="Zhang X."/>
        </authorList>
    </citation>
    <scope>NUCLEOTIDE SEQUENCE</scope>
    <source>
        <strain evidence="7">NEAU-351</strain>
    </source>
</reference>
<dbReference type="EMBL" id="JADMLG010000004">
    <property type="protein sequence ID" value="MBH0776890.1"/>
    <property type="molecule type" value="Genomic_DNA"/>
</dbReference>
<dbReference type="GO" id="GO:0004497">
    <property type="term" value="F:monooxygenase activity"/>
    <property type="evidence" value="ECO:0007669"/>
    <property type="project" value="UniProtKB-KW"/>
</dbReference>
<organism evidence="7 8">
    <name type="scientific">Nocardia bovistercoris</name>
    <dbReference type="NCBI Taxonomy" id="2785916"/>
    <lineage>
        <taxon>Bacteria</taxon>
        <taxon>Bacillati</taxon>
        <taxon>Actinomycetota</taxon>
        <taxon>Actinomycetes</taxon>
        <taxon>Mycobacteriales</taxon>
        <taxon>Nocardiaceae</taxon>
        <taxon>Nocardia</taxon>
    </lineage>
</organism>